<accession>A0A7S4Q0H3</accession>
<dbReference type="AlphaFoldDB" id="A0A7S4Q0H3"/>
<organism evidence="3">
    <name type="scientific">Alexandrium monilatum</name>
    <dbReference type="NCBI Taxonomy" id="311494"/>
    <lineage>
        <taxon>Eukaryota</taxon>
        <taxon>Sar</taxon>
        <taxon>Alveolata</taxon>
        <taxon>Dinophyceae</taxon>
        <taxon>Gonyaulacales</taxon>
        <taxon>Pyrocystaceae</taxon>
        <taxon>Alexandrium</taxon>
    </lineage>
</organism>
<sequence>MARGLAPYLSRHCRRRRIWTVAKVRTLGRRSRRRAGVRVGEQCEGDAASGAAASGERTGVDHVGIACPSVDAAVDLLGMWSRLEPLLDAPALRESLSSARLGSAVPILLANSPPGGLHALSAAVLLGQPSSTEAVPRPSPPSDPRFLIREDVQIREGASGRGLFAEREIPARSTILVEKPAVAVLDLETHREKPWADLHRADTSSLACGVAAELAGPSGARLLGLMAPLHPQEGCEIPAEPAGAEEVEDVELEEQMRSELSARFSVVPGGGGLGERMEAVARLNGLGYHTNGEQLCYTEDFQWLTGTALCLVGSAFNHSCAPNVARFAIGDVLIFRTIRRICAGEELFISYIESETLSEHRSLRRQALDRDFTCMCSKCSAEDQSSDTEPTDDEQYFFVDAELQAELAAMQPNQRIEICRSLLAGKLPAEFGCEEDEDGFASKTAVRLLLKDAQELRAVLGLALTQIGCYADAWHTWVDAARSAAANYPPYDEALYVYALHAALCAANAGAQAVTWAGRHLRAAVELFWGSFGADGSLDLFRRRCAKEIDLALKLTPGREARERQEELLSRLDVTQLARMAWPEIQAEVLGWHVLGQASGSAKNKRKEKEKPKPARTSRAKVHAAFLAKPKALVVNGLRVLP</sequence>
<feature type="region of interest" description="Disordered" evidence="1">
    <location>
        <begin position="600"/>
        <end position="619"/>
    </location>
</feature>
<dbReference type="CDD" id="cd20071">
    <property type="entry name" value="SET_SMYD"/>
    <property type="match status" value="1"/>
</dbReference>
<evidence type="ECO:0000256" key="1">
    <source>
        <dbReference type="SAM" id="MobiDB-lite"/>
    </source>
</evidence>
<dbReference type="PROSITE" id="PS50280">
    <property type="entry name" value="SET"/>
    <property type="match status" value="1"/>
</dbReference>
<evidence type="ECO:0000313" key="3">
    <source>
        <dbReference type="EMBL" id="CAE4568543.1"/>
    </source>
</evidence>
<dbReference type="PANTHER" id="PTHR12197">
    <property type="entry name" value="HISTONE-LYSINE N-METHYLTRANSFERASE SMYD"/>
    <property type="match status" value="1"/>
</dbReference>
<feature type="region of interest" description="Disordered" evidence="1">
    <location>
        <begin position="35"/>
        <end position="55"/>
    </location>
</feature>
<reference evidence="3" key="1">
    <citation type="submission" date="2021-01" db="EMBL/GenBank/DDBJ databases">
        <authorList>
            <person name="Corre E."/>
            <person name="Pelletier E."/>
            <person name="Niang G."/>
            <person name="Scheremetjew M."/>
            <person name="Finn R."/>
            <person name="Kale V."/>
            <person name="Holt S."/>
            <person name="Cochrane G."/>
            <person name="Meng A."/>
            <person name="Brown T."/>
            <person name="Cohen L."/>
        </authorList>
    </citation>
    <scope>NUCLEOTIDE SEQUENCE</scope>
    <source>
        <strain evidence="3">CCMP3105</strain>
    </source>
</reference>
<proteinExistence type="predicted"/>
<dbReference type="Gene3D" id="2.170.270.10">
    <property type="entry name" value="SET domain"/>
    <property type="match status" value="1"/>
</dbReference>
<dbReference type="SUPFAM" id="SSF82199">
    <property type="entry name" value="SET domain"/>
    <property type="match status" value="1"/>
</dbReference>
<name>A0A7S4Q0H3_9DINO</name>
<evidence type="ECO:0000259" key="2">
    <source>
        <dbReference type="PROSITE" id="PS50280"/>
    </source>
</evidence>
<dbReference type="InterPro" id="IPR001214">
    <property type="entry name" value="SET_dom"/>
</dbReference>
<protein>
    <recommendedName>
        <fullName evidence="2">SET domain-containing protein</fullName>
    </recommendedName>
</protein>
<dbReference type="SMART" id="SM00317">
    <property type="entry name" value="SET"/>
    <property type="match status" value="1"/>
</dbReference>
<dbReference type="PANTHER" id="PTHR12197:SF251">
    <property type="entry name" value="EG:BACR7C10.4 PROTEIN"/>
    <property type="match status" value="1"/>
</dbReference>
<gene>
    <name evidence="3" type="ORF">AMON00008_LOCUS8162</name>
</gene>
<dbReference type="InterPro" id="IPR046341">
    <property type="entry name" value="SET_dom_sf"/>
</dbReference>
<dbReference type="Pfam" id="PF00856">
    <property type="entry name" value="SET"/>
    <property type="match status" value="1"/>
</dbReference>
<feature type="domain" description="SET" evidence="2">
    <location>
        <begin position="144"/>
        <end position="352"/>
    </location>
</feature>
<dbReference type="EMBL" id="HBNR01012629">
    <property type="protein sequence ID" value="CAE4568543.1"/>
    <property type="molecule type" value="Transcribed_RNA"/>
</dbReference>
<dbReference type="InterPro" id="IPR050869">
    <property type="entry name" value="H3K4_H4K5_MeTrfase"/>
</dbReference>
<dbReference type="GO" id="GO:0005634">
    <property type="term" value="C:nucleus"/>
    <property type="evidence" value="ECO:0007669"/>
    <property type="project" value="TreeGrafter"/>
</dbReference>